<reference evidence="3" key="1">
    <citation type="submission" date="2017-09" db="EMBL/GenBank/DDBJ databases">
        <authorList>
            <person name="Varghese N."/>
            <person name="Submissions S."/>
        </authorList>
    </citation>
    <scope>NUCLEOTIDE SEQUENCE [LARGE SCALE GENOMIC DNA]</scope>
    <source>
        <strain evidence="3">DSM 27208</strain>
    </source>
</reference>
<dbReference type="PANTHER" id="PTHR10151:SF120">
    <property type="entry name" value="BIS(5'-ADENOSYL)-TRIPHOSPHATASE"/>
    <property type="match status" value="1"/>
</dbReference>
<feature type="region of interest" description="Disordered" evidence="1">
    <location>
        <begin position="477"/>
        <end position="517"/>
    </location>
</feature>
<keyword evidence="2" id="KW-0378">Hydrolase</keyword>
<dbReference type="AlphaFoldDB" id="A0A285P0Y2"/>
<organism evidence="2 3">
    <name type="scientific">Natronoarchaeum philippinense</name>
    <dbReference type="NCBI Taxonomy" id="558529"/>
    <lineage>
        <taxon>Archaea</taxon>
        <taxon>Methanobacteriati</taxon>
        <taxon>Methanobacteriota</taxon>
        <taxon>Stenosarchaea group</taxon>
        <taxon>Halobacteria</taxon>
        <taxon>Halobacteriales</taxon>
        <taxon>Natronoarchaeaceae</taxon>
    </lineage>
</organism>
<dbReference type="InterPro" id="IPR002591">
    <property type="entry name" value="Phosphodiest/P_Trfase"/>
</dbReference>
<evidence type="ECO:0000313" key="3">
    <source>
        <dbReference type="Proteomes" id="UP000219453"/>
    </source>
</evidence>
<dbReference type="Gene3D" id="3.40.720.10">
    <property type="entry name" value="Alkaline Phosphatase, subunit A"/>
    <property type="match status" value="1"/>
</dbReference>
<dbReference type="RefSeq" id="WP_097009383.1">
    <property type="nucleotide sequence ID" value="NZ_OBEJ01000003.1"/>
</dbReference>
<evidence type="ECO:0000313" key="2">
    <source>
        <dbReference type="EMBL" id="SNZ15385.1"/>
    </source>
</evidence>
<sequence>MTTVVVGLDGASFELIDRWIDEGELPAIEQLVEDGVSSDLQSCVPPVTCPNWQAYATGTNPGKLGVFWWEYIDREEHDIYSTSSAENFNGTHYWNYLDGRSAVVNLPTSYPPSDIDGIHIAGGPGAEQSGYTSPAELETELQEEYDYKVHPEKLGELSVDSPDSDCIDEIYELIDNRFDIVEDLLTDGEYELIHVTVFYLNVLHHFFWDDEIVKAAWTKIDQRLERLLETDEMDRLFVMSDHGSNEIQVSFRINAWLEEQGYLETTGGIADLLYRFGLTRERVRPILANAGIEWFMRTLLPSRIQNALPDESGAVTQGAKASVIDWDASKAVASGQGPVYVLSEDETEREKITDELISKLDGLEHEGTEIVSAVPSSEVYDGPARADGPDILLRQAPGVHIEGKIGDVAPFGTPDRWRGENKETGLFIASGPDIKAGEQLGSMDITEIAPTLLHLHGQSIPQNLDDDPRVDIFQEGTAPAETDVTTARAGKIDSDQGATAHEESEVSDRLADLGYLE</sequence>
<proteinExistence type="predicted"/>
<dbReference type="InterPro" id="IPR017850">
    <property type="entry name" value="Alkaline_phosphatase_core_sf"/>
</dbReference>
<protein>
    <submittedName>
        <fullName evidence="2">Predicted phosphohydrolase or phosphomutase, AlkP superfamily</fullName>
    </submittedName>
</protein>
<dbReference type="EMBL" id="OBEJ01000003">
    <property type="protein sequence ID" value="SNZ15385.1"/>
    <property type="molecule type" value="Genomic_DNA"/>
</dbReference>
<feature type="compositionally biased region" description="Basic and acidic residues" evidence="1">
    <location>
        <begin position="490"/>
        <end position="511"/>
    </location>
</feature>
<dbReference type="SUPFAM" id="SSF53649">
    <property type="entry name" value="Alkaline phosphatase-like"/>
    <property type="match status" value="1"/>
</dbReference>
<accession>A0A285P0Y2</accession>
<dbReference type="Pfam" id="PF01663">
    <property type="entry name" value="Phosphodiest"/>
    <property type="match status" value="1"/>
</dbReference>
<name>A0A285P0Y2_NATPI</name>
<dbReference type="GO" id="GO:0016787">
    <property type="term" value="F:hydrolase activity"/>
    <property type="evidence" value="ECO:0007669"/>
    <property type="project" value="UniProtKB-KW"/>
</dbReference>
<dbReference type="Proteomes" id="UP000219453">
    <property type="component" value="Unassembled WGS sequence"/>
</dbReference>
<dbReference type="OrthoDB" id="198670at2157"/>
<dbReference type="PANTHER" id="PTHR10151">
    <property type="entry name" value="ECTONUCLEOTIDE PYROPHOSPHATASE/PHOSPHODIESTERASE"/>
    <property type="match status" value="1"/>
</dbReference>
<gene>
    <name evidence="2" type="ORF">SAMN06269185_2473</name>
</gene>
<evidence type="ECO:0000256" key="1">
    <source>
        <dbReference type="SAM" id="MobiDB-lite"/>
    </source>
</evidence>
<keyword evidence="3" id="KW-1185">Reference proteome</keyword>